<gene>
    <name evidence="1" type="ORF">DYBT9275_05481</name>
</gene>
<evidence type="ECO:0000313" key="2">
    <source>
        <dbReference type="Proteomes" id="UP000680038"/>
    </source>
</evidence>
<dbReference type="AlphaFoldDB" id="A0A916JIJ0"/>
<dbReference type="RefSeq" id="WP_215241865.1">
    <property type="nucleotide sequence ID" value="NZ_CAJRAF010000004.1"/>
</dbReference>
<accession>A0A916JIJ0</accession>
<keyword evidence="2" id="KW-1185">Reference proteome</keyword>
<evidence type="ECO:0000313" key="1">
    <source>
        <dbReference type="EMBL" id="CAG5016123.1"/>
    </source>
</evidence>
<proteinExistence type="predicted"/>
<comment type="caution">
    <text evidence="1">The sequence shown here is derived from an EMBL/GenBank/DDBJ whole genome shotgun (WGS) entry which is preliminary data.</text>
</comment>
<dbReference type="EMBL" id="CAJRAF010000004">
    <property type="protein sequence ID" value="CAG5016123.1"/>
    <property type="molecule type" value="Genomic_DNA"/>
</dbReference>
<organism evidence="1 2">
    <name type="scientific">Dyadobacter helix</name>
    <dbReference type="NCBI Taxonomy" id="2822344"/>
    <lineage>
        <taxon>Bacteria</taxon>
        <taxon>Pseudomonadati</taxon>
        <taxon>Bacteroidota</taxon>
        <taxon>Cytophagia</taxon>
        <taxon>Cytophagales</taxon>
        <taxon>Spirosomataceae</taxon>
        <taxon>Dyadobacter</taxon>
    </lineage>
</organism>
<name>A0A916JIJ0_9BACT</name>
<reference evidence="1" key="1">
    <citation type="submission" date="2021-04" db="EMBL/GenBank/DDBJ databases">
        <authorList>
            <person name="Rodrigo-Torres L."/>
            <person name="Arahal R. D."/>
            <person name="Lucena T."/>
        </authorList>
    </citation>
    <scope>NUCLEOTIDE SEQUENCE</scope>
    <source>
        <strain evidence="1">CECT 9275</strain>
    </source>
</reference>
<sequence>MSKTKISLQNNINELIDHAVYLQIMGSFVPGAKFRQIKEIVTSTHDFIKNSSEEEVKNRLPELWKIFNKMSSIFMTRFPLKRELRVVASEFNEFFKTGNDVYSYGLEFGWLDAQMDLRELHFYSDTPYHYRIGLAAHKGNGSIEEEFLLKDAFSILVKAKYYHKLLFKYGNKLKTIEQQKGKNEFTQAIYHQITDIKFEVAAHSRLSIISFYAFVEAFVNSVGHSYLIKNTGKLDEAERELLNGFKKGRFLQLKSKNEKFQSIIREDKRSVIIVSDNGQIPEDFKFFFEYYEQLRNSAMHYSPLKERIWMKPQDWIDKASDFSKLAMKIALDFWNACYPNSDGPEYLGKLDHSLHVNKANIRAKKIKQIELASK</sequence>
<protein>
    <submittedName>
        <fullName evidence="1">Uncharacterized protein</fullName>
    </submittedName>
</protein>
<dbReference type="Proteomes" id="UP000680038">
    <property type="component" value="Unassembled WGS sequence"/>
</dbReference>